<comment type="catalytic activity">
    <reaction evidence="11 12">
        <text>L-aspartate 4-semialdehyde + pyruvate = (2S,4S)-4-hydroxy-2,3,4,5-tetrahydrodipicolinate + H2O + H(+)</text>
        <dbReference type="Rhea" id="RHEA:34171"/>
        <dbReference type="ChEBI" id="CHEBI:15361"/>
        <dbReference type="ChEBI" id="CHEBI:15377"/>
        <dbReference type="ChEBI" id="CHEBI:15378"/>
        <dbReference type="ChEBI" id="CHEBI:67139"/>
        <dbReference type="ChEBI" id="CHEBI:537519"/>
        <dbReference type="EC" id="4.3.3.7"/>
    </reaction>
</comment>
<dbReference type="InterPro" id="IPR020625">
    <property type="entry name" value="Schiff_base-form_aldolases_AS"/>
</dbReference>
<comment type="caution">
    <text evidence="12">Was originally thought to be a dihydrodipicolinate synthase (DHDPS), catalyzing the condensation of (S)-aspartate-beta-semialdehyde [(S)-ASA] and pyruvate to dihydrodipicolinate (DHDP). However, it was shown in E.coli that the product of the enzymatic reaction is not dihydrodipicolinate but in fact (4S)-4-hydroxy-2,3,4,5-tetrahydro-(2S)-dipicolinic acid (HTPA), and that the consecutive dehydration reaction leading to DHDP is not spontaneous but catalyzed by DapB.</text>
</comment>
<feature type="binding site" evidence="12">
    <location>
        <position position="59"/>
    </location>
    <ligand>
        <name>pyruvate</name>
        <dbReference type="ChEBI" id="CHEBI:15361"/>
    </ligand>
</feature>
<dbReference type="Proteomes" id="UP001500642">
    <property type="component" value="Unassembled WGS sequence"/>
</dbReference>
<evidence type="ECO:0000256" key="11">
    <source>
        <dbReference type="ARBA" id="ARBA00047836"/>
    </source>
</evidence>
<feature type="binding site" evidence="12">
    <location>
        <position position="215"/>
    </location>
    <ligand>
        <name>pyruvate</name>
        <dbReference type="ChEBI" id="CHEBI:15361"/>
    </ligand>
</feature>
<evidence type="ECO:0000256" key="7">
    <source>
        <dbReference type="ARBA" id="ARBA00022915"/>
    </source>
</evidence>
<comment type="function">
    <text evidence="1 12">Catalyzes the condensation of (S)-aspartate-beta-semialdehyde [(S)-ASA] and pyruvate to 4-hydroxy-tetrahydrodipicolinate (HTPA).</text>
</comment>
<dbReference type="PROSITE" id="PS00666">
    <property type="entry name" value="DHDPS_2"/>
    <property type="match status" value="1"/>
</dbReference>
<keyword evidence="10 12" id="KW-0704">Schiff base</keyword>
<evidence type="ECO:0000256" key="8">
    <source>
        <dbReference type="ARBA" id="ARBA00023154"/>
    </source>
</evidence>
<gene>
    <name evidence="12 14" type="primary">dapA</name>
    <name evidence="14" type="ORF">GCM10023167_00720</name>
</gene>
<dbReference type="EMBL" id="BAABGL010000001">
    <property type="protein sequence ID" value="GAA4382341.1"/>
    <property type="molecule type" value="Genomic_DNA"/>
</dbReference>
<keyword evidence="7 12" id="KW-0220">Diaminopimelate biosynthesis</keyword>
<dbReference type="Gene3D" id="3.20.20.70">
    <property type="entry name" value="Aldolase class I"/>
    <property type="match status" value="1"/>
</dbReference>
<dbReference type="InterPro" id="IPR013785">
    <property type="entry name" value="Aldolase_TIM"/>
</dbReference>
<dbReference type="InterPro" id="IPR002220">
    <property type="entry name" value="DapA-like"/>
</dbReference>
<evidence type="ECO:0000256" key="12">
    <source>
        <dbReference type="HAMAP-Rule" id="MF_00418"/>
    </source>
</evidence>
<evidence type="ECO:0000256" key="13">
    <source>
        <dbReference type="PIRNR" id="PIRNR001365"/>
    </source>
</evidence>
<organism evidence="14 15">
    <name type="scientific">Brevibacterium pityocampae</name>
    <dbReference type="NCBI Taxonomy" id="506594"/>
    <lineage>
        <taxon>Bacteria</taxon>
        <taxon>Bacillati</taxon>
        <taxon>Actinomycetota</taxon>
        <taxon>Actinomycetes</taxon>
        <taxon>Micrococcales</taxon>
        <taxon>Brevibacteriaceae</taxon>
        <taxon>Brevibacterium</taxon>
    </lineage>
</organism>
<evidence type="ECO:0000313" key="15">
    <source>
        <dbReference type="Proteomes" id="UP001500642"/>
    </source>
</evidence>
<comment type="similarity">
    <text evidence="3 12 13">Belongs to the DapA family.</text>
</comment>
<feature type="site" description="Part of a proton relay during catalysis" evidence="12">
    <location>
        <position position="58"/>
    </location>
</feature>
<comment type="pathway">
    <text evidence="2 12">Amino-acid biosynthesis; L-lysine biosynthesis via DAP pathway; (S)-tetrahydrodipicolinate from L-aspartate: step 3/4.</text>
</comment>
<feature type="active site" description="Schiff-base intermediate with substrate" evidence="12">
    <location>
        <position position="175"/>
    </location>
</feature>
<dbReference type="CDD" id="cd00950">
    <property type="entry name" value="DHDPS"/>
    <property type="match status" value="1"/>
</dbReference>
<dbReference type="Pfam" id="PF00701">
    <property type="entry name" value="DHDPS"/>
    <property type="match status" value="1"/>
</dbReference>
<keyword evidence="8 12" id="KW-0457">Lysine biosynthesis</keyword>
<dbReference type="InterPro" id="IPR005263">
    <property type="entry name" value="DapA"/>
</dbReference>
<keyword evidence="15" id="KW-1185">Reference proteome</keyword>
<dbReference type="PRINTS" id="PR00146">
    <property type="entry name" value="DHPICSNTHASE"/>
</dbReference>
<dbReference type="PANTHER" id="PTHR12128:SF66">
    <property type="entry name" value="4-HYDROXY-2-OXOGLUTARATE ALDOLASE, MITOCHONDRIAL"/>
    <property type="match status" value="1"/>
</dbReference>
<reference evidence="15" key="1">
    <citation type="journal article" date="2019" name="Int. J. Syst. Evol. Microbiol.">
        <title>The Global Catalogue of Microorganisms (GCM) 10K type strain sequencing project: providing services to taxonomists for standard genome sequencing and annotation.</title>
        <authorList>
            <consortium name="The Broad Institute Genomics Platform"/>
            <consortium name="The Broad Institute Genome Sequencing Center for Infectious Disease"/>
            <person name="Wu L."/>
            <person name="Ma J."/>
        </authorList>
    </citation>
    <scope>NUCLEOTIDE SEQUENCE [LARGE SCALE GENOMIC DNA]</scope>
    <source>
        <strain evidence="15">JCM 17808</strain>
    </source>
</reference>
<feature type="site" description="Part of a proton relay during catalysis" evidence="12">
    <location>
        <position position="121"/>
    </location>
</feature>
<evidence type="ECO:0000256" key="10">
    <source>
        <dbReference type="ARBA" id="ARBA00023270"/>
    </source>
</evidence>
<keyword evidence="6 12" id="KW-0028">Amino-acid biosynthesis</keyword>
<comment type="caution">
    <text evidence="14">The sequence shown here is derived from an EMBL/GenBank/DDBJ whole genome shotgun (WGS) entry which is preliminary data.</text>
</comment>
<comment type="subcellular location">
    <subcellularLocation>
        <location evidence="12">Cytoplasm</location>
    </subcellularLocation>
</comment>
<dbReference type="EC" id="4.3.3.7" evidence="4 12"/>
<evidence type="ECO:0000256" key="2">
    <source>
        <dbReference type="ARBA" id="ARBA00005120"/>
    </source>
</evidence>
<dbReference type="PIRSF" id="PIRSF001365">
    <property type="entry name" value="DHDPS"/>
    <property type="match status" value="1"/>
</dbReference>
<evidence type="ECO:0000256" key="5">
    <source>
        <dbReference type="ARBA" id="ARBA00022490"/>
    </source>
</evidence>
<accession>A0ABP8IZT7</accession>
<comment type="subunit">
    <text evidence="12">Homotetramer; dimer of dimers.</text>
</comment>
<dbReference type="HAMAP" id="MF_00418">
    <property type="entry name" value="DapA"/>
    <property type="match status" value="1"/>
</dbReference>
<proteinExistence type="inferred from homology"/>
<keyword evidence="9 12" id="KW-0456">Lyase</keyword>
<evidence type="ECO:0000256" key="3">
    <source>
        <dbReference type="ARBA" id="ARBA00007592"/>
    </source>
</evidence>
<sequence>MALISDSDAAVAREAFGAVGTAMLTPFDAAGGIDYAAVEATAEHLVDLGNDQLVVSGTTGESPTTTDEEKRRLLETVVGAVGDRARILAGVGTNITAHSVELAQQAAAAGAHGLLVVTPYYSKPPQAAIAEHMRTVADATELPVMLYDIPGRSGVPIDTETLLRLAEHPRILAVKDAKGDLVASQRVMTESSLVYYSGEDALNLPLMAFGAVGIVSVVGHVSADKFASMVAAVGDNDLDSARRIAGELAPLVDAIMNHLPGVVAVKAALELQGVIPTRATRMPLLPAADEQVESLRAQLIRSGYLQ</sequence>
<dbReference type="NCBIfam" id="TIGR00674">
    <property type="entry name" value="dapA"/>
    <property type="match status" value="1"/>
</dbReference>
<protein>
    <recommendedName>
        <fullName evidence="4 12">4-hydroxy-tetrahydrodipicolinate synthase</fullName>
        <shortName evidence="12">HTPA synthase</shortName>
        <ecNumber evidence="4 12">4.3.3.7</ecNumber>
    </recommendedName>
</protein>
<evidence type="ECO:0000256" key="9">
    <source>
        <dbReference type="ARBA" id="ARBA00023239"/>
    </source>
</evidence>
<evidence type="ECO:0000256" key="6">
    <source>
        <dbReference type="ARBA" id="ARBA00022605"/>
    </source>
</evidence>
<evidence type="ECO:0000313" key="14">
    <source>
        <dbReference type="EMBL" id="GAA4382341.1"/>
    </source>
</evidence>
<name>A0ABP8IZT7_9MICO</name>
<dbReference type="RefSeq" id="WP_137320091.1">
    <property type="nucleotide sequence ID" value="NZ_BAABGL010000001.1"/>
</dbReference>
<dbReference type="SUPFAM" id="SSF51569">
    <property type="entry name" value="Aldolase"/>
    <property type="match status" value="1"/>
</dbReference>
<feature type="active site" description="Proton donor/acceptor" evidence="12">
    <location>
        <position position="147"/>
    </location>
</feature>
<dbReference type="SMART" id="SM01130">
    <property type="entry name" value="DHDPS"/>
    <property type="match status" value="1"/>
</dbReference>
<keyword evidence="5 12" id="KW-0963">Cytoplasm</keyword>
<evidence type="ECO:0000256" key="1">
    <source>
        <dbReference type="ARBA" id="ARBA00003294"/>
    </source>
</evidence>
<evidence type="ECO:0000256" key="4">
    <source>
        <dbReference type="ARBA" id="ARBA00012086"/>
    </source>
</evidence>
<dbReference type="PANTHER" id="PTHR12128">
    <property type="entry name" value="DIHYDRODIPICOLINATE SYNTHASE"/>
    <property type="match status" value="1"/>
</dbReference>